<keyword evidence="2" id="KW-0812">Transmembrane</keyword>
<reference evidence="4 5" key="1">
    <citation type="journal article" date="2018" name="Mol. Biol. Evol.">
        <title>Broad Genomic Sampling Reveals a Smut Pathogenic Ancestry of the Fungal Clade Ustilaginomycotina.</title>
        <authorList>
            <person name="Kijpornyongpan T."/>
            <person name="Mondo S.J."/>
            <person name="Barry K."/>
            <person name="Sandor L."/>
            <person name="Lee J."/>
            <person name="Lipzen A."/>
            <person name="Pangilinan J."/>
            <person name="LaButti K."/>
            <person name="Hainaut M."/>
            <person name="Henrissat B."/>
            <person name="Grigoriev I.V."/>
            <person name="Spatafora J.W."/>
            <person name="Aime M.C."/>
        </authorList>
    </citation>
    <scope>NUCLEOTIDE SEQUENCE [LARGE SCALE GENOMIC DNA]</scope>
    <source>
        <strain evidence="4 5">MCA 4198</strain>
    </source>
</reference>
<organism evidence="4 5">
    <name type="scientific">Acaromyces ingoldii</name>
    <dbReference type="NCBI Taxonomy" id="215250"/>
    <lineage>
        <taxon>Eukaryota</taxon>
        <taxon>Fungi</taxon>
        <taxon>Dikarya</taxon>
        <taxon>Basidiomycota</taxon>
        <taxon>Ustilaginomycotina</taxon>
        <taxon>Exobasidiomycetes</taxon>
        <taxon>Exobasidiales</taxon>
        <taxon>Cryptobasidiaceae</taxon>
        <taxon>Acaromyces</taxon>
    </lineage>
</organism>
<keyword evidence="5" id="KW-1185">Reference proteome</keyword>
<feature type="compositionally biased region" description="Basic and acidic residues" evidence="1">
    <location>
        <begin position="59"/>
        <end position="72"/>
    </location>
</feature>
<feature type="compositionally biased region" description="Basic and acidic residues" evidence="1">
    <location>
        <begin position="906"/>
        <end position="915"/>
    </location>
</feature>
<evidence type="ECO:0000256" key="2">
    <source>
        <dbReference type="SAM" id="Phobius"/>
    </source>
</evidence>
<feature type="compositionally biased region" description="Low complexity" evidence="1">
    <location>
        <begin position="1"/>
        <end position="11"/>
    </location>
</feature>
<evidence type="ECO:0000256" key="1">
    <source>
        <dbReference type="SAM" id="MobiDB-lite"/>
    </source>
</evidence>
<dbReference type="AlphaFoldDB" id="A0A316YID3"/>
<gene>
    <name evidence="4" type="ORF">FA10DRAFT_303357</name>
</gene>
<dbReference type="GO" id="GO:0016287">
    <property type="term" value="F:glycerone-phosphate O-acyltransferase activity"/>
    <property type="evidence" value="ECO:0007669"/>
    <property type="project" value="TreeGrafter"/>
</dbReference>
<dbReference type="GO" id="GO:0004366">
    <property type="term" value="F:glycerol-3-phosphate O-acyltransferase activity"/>
    <property type="evidence" value="ECO:0007669"/>
    <property type="project" value="TreeGrafter"/>
</dbReference>
<dbReference type="STRING" id="215250.A0A316YID3"/>
<feature type="region of interest" description="Disordered" evidence="1">
    <location>
        <begin position="1"/>
        <end position="92"/>
    </location>
</feature>
<feature type="region of interest" description="Disordered" evidence="1">
    <location>
        <begin position="737"/>
        <end position="770"/>
    </location>
</feature>
<dbReference type="FunCoup" id="A0A316YID3">
    <property type="interactions" value="65"/>
</dbReference>
<keyword evidence="2" id="KW-1133">Transmembrane helix</keyword>
<dbReference type="InParanoid" id="A0A316YID3"/>
<feature type="compositionally biased region" description="Pro residues" evidence="1">
    <location>
        <begin position="12"/>
        <end position="24"/>
    </location>
</feature>
<evidence type="ECO:0000259" key="3">
    <source>
        <dbReference type="SMART" id="SM00563"/>
    </source>
</evidence>
<name>A0A316YID3_9BASI</name>
<dbReference type="RefSeq" id="XP_025375586.1">
    <property type="nucleotide sequence ID" value="XM_025525235.1"/>
</dbReference>
<sequence>MVPPASRARSNPRPPTDPPLPPPVATSITALVAEGDDAAASKALVDEHSRQRQKQQLNGEKEEEGKKEETRKGRGARTAKGSSQGSDKKKAIDAAARERVWATRPNDSLRLKNTIRDLHRFLTGLPFPLIRITPTLVARAICKVLASQRLMPTNIAFDVALLFWRLIINIFFRSIQPRGAWRIPRPNEGPIIFVAAPHHNQFLDPLLLASEVRRGSGRRVAFLIAEKSIKRKFIGAAAKLMQSIPVARAADSAKAGKGTISVHPSGDPLLLQGHSSNFTKQLVVRGQILLPKATGHATAEVEEIISDTKVRIKKEFKDERAIEALKGKLPEGPMDKKEGGKEPGMEGCKYQCLPYVDQTQMYASVYERLAEGGSLGIFPEGGSHDRTDLLPLKAGVVIMALGAMSANPGLNVRIVPVGLSYFHPHKFRSRAVVEFGAPIDVPRELVGLFEQGGEGKRKAVGEAMELVFDGLKSVTVRAPDYETLMLIQAARRLYTPPGAHPSLSQVVELNRRFILGYLEFKDDPRVASVRDQVLRYNKMLVYAGLRDHQVERATRAGWRSLGLLAYRLGLLGMWGTVALPGALLNAPVIILAKIISRKKAKEALAASQVKLKGRDVLATWKVLVSLGFTPILYCFYAGVATYFAHRYKLPSKHQLMMPFYTLSVLPPIAYSTLKFSEVGIDIYKSLPPLFVSLMPGNYKVIIELQQTRAKIASEIHALIDELAPKIWDDFESRKIVTSPTSSAPPAQSPAGEESLMWRQKSHDKKLDTKSPLAHPLAWADERLFGWGTSTRRGSTTTRALSAAEFAEKKAGNAGEGIVDSASKEEQDELEEEEEEEEEEDSEEGVEEEEEEGDYEAIFRMLSPARLLGYGDEANTPKSPRSPATGGSGRRSRSHSRSRSGSLNETFAEKRNRSNTDLKALSSSSSGRAGGPEPLSPTVRTTALADQSGGGTAAAARERGPRQRTTSLSEDISTDSFKSNAPKVHGEPFGKATKVLERTEQQTNGSSVAHAPRVEDMKSAAPTPAPGSPNVRSS</sequence>
<accession>A0A316YID3</accession>
<feature type="compositionally biased region" description="Acidic residues" evidence="1">
    <location>
        <begin position="825"/>
        <end position="854"/>
    </location>
</feature>
<proteinExistence type="predicted"/>
<dbReference type="Proteomes" id="UP000245768">
    <property type="component" value="Unassembled WGS sequence"/>
</dbReference>
<feature type="region of interest" description="Disordered" evidence="1">
    <location>
        <begin position="806"/>
        <end position="1033"/>
    </location>
</feature>
<feature type="compositionally biased region" description="Basic and acidic residues" evidence="1">
    <location>
        <begin position="983"/>
        <end position="999"/>
    </location>
</feature>
<dbReference type="GeneID" id="37047151"/>
<dbReference type="PANTHER" id="PTHR31605">
    <property type="entry name" value="GLYCEROL-3-PHOSPHATE O-ACYLTRANSFERASE 1"/>
    <property type="match status" value="1"/>
</dbReference>
<feature type="transmembrane region" description="Helical" evidence="2">
    <location>
        <begin position="568"/>
        <end position="592"/>
    </location>
</feature>
<dbReference type="PANTHER" id="PTHR31605:SF0">
    <property type="entry name" value="GLYCEROL-3-PHOSPHATE O-ACYLTRANSFERASE 1"/>
    <property type="match status" value="1"/>
</dbReference>
<feature type="compositionally biased region" description="Polar residues" evidence="1">
    <location>
        <begin position="962"/>
        <end position="978"/>
    </location>
</feature>
<dbReference type="EMBL" id="KZ819638">
    <property type="protein sequence ID" value="PWN88388.1"/>
    <property type="molecule type" value="Genomic_DNA"/>
</dbReference>
<dbReference type="OrthoDB" id="2427554at2759"/>
<evidence type="ECO:0000313" key="5">
    <source>
        <dbReference type="Proteomes" id="UP000245768"/>
    </source>
</evidence>
<feature type="transmembrane region" description="Helical" evidence="2">
    <location>
        <begin position="622"/>
        <end position="643"/>
    </location>
</feature>
<feature type="compositionally biased region" description="Low complexity" evidence="1">
    <location>
        <begin position="737"/>
        <end position="750"/>
    </location>
</feature>
<protein>
    <recommendedName>
        <fullName evidence="3">Phospholipid/glycerol acyltransferase domain-containing protein</fullName>
    </recommendedName>
</protein>
<feature type="domain" description="Phospholipid/glycerol acyltransferase" evidence="3">
    <location>
        <begin position="192"/>
        <end position="422"/>
    </location>
</feature>
<keyword evidence="2" id="KW-0472">Membrane</keyword>
<dbReference type="GO" id="GO:0008654">
    <property type="term" value="P:phospholipid biosynthetic process"/>
    <property type="evidence" value="ECO:0007669"/>
    <property type="project" value="TreeGrafter"/>
</dbReference>
<dbReference type="Pfam" id="PF01553">
    <property type="entry name" value="Acyltransferase"/>
    <property type="match status" value="1"/>
</dbReference>
<dbReference type="InterPro" id="IPR052744">
    <property type="entry name" value="GPAT/DAPAT"/>
</dbReference>
<evidence type="ECO:0000313" key="4">
    <source>
        <dbReference type="EMBL" id="PWN88388.1"/>
    </source>
</evidence>
<dbReference type="SMART" id="SM00563">
    <property type="entry name" value="PlsC"/>
    <property type="match status" value="1"/>
</dbReference>
<dbReference type="InterPro" id="IPR002123">
    <property type="entry name" value="Plipid/glycerol_acylTrfase"/>
</dbReference>
<dbReference type="SUPFAM" id="SSF69593">
    <property type="entry name" value="Glycerol-3-phosphate (1)-acyltransferase"/>
    <property type="match status" value="1"/>
</dbReference>